<keyword evidence="3" id="KW-0813">Transport</keyword>
<dbReference type="InterPro" id="IPR036249">
    <property type="entry name" value="Thioredoxin-like_sf"/>
</dbReference>
<dbReference type="GO" id="GO:0045454">
    <property type="term" value="P:cell redox homeostasis"/>
    <property type="evidence" value="ECO:0007669"/>
    <property type="project" value="TreeGrafter"/>
</dbReference>
<dbReference type="InterPro" id="IPR013766">
    <property type="entry name" value="Thioredoxin_domain"/>
</dbReference>
<dbReference type="InterPro" id="IPR005746">
    <property type="entry name" value="Thioredoxin"/>
</dbReference>
<dbReference type="GO" id="GO:0005829">
    <property type="term" value="C:cytosol"/>
    <property type="evidence" value="ECO:0007669"/>
    <property type="project" value="TreeGrafter"/>
</dbReference>
<keyword evidence="6 8" id="KW-0676">Redox-active center</keyword>
<reference evidence="10" key="2">
    <citation type="submission" date="2021-04" db="EMBL/GenBank/DDBJ databases">
        <authorList>
            <person name="Gilroy R."/>
        </authorList>
    </citation>
    <scope>NUCLEOTIDE SEQUENCE</scope>
    <source>
        <strain evidence="10">ChiBcec8-14828</strain>
    </source>
</reference>
<dbReference type="CDD" id="cd02947">
    <property type="entry name" value="TRX_family"/>
    <property type="match status" value="1"/>
</dbReference>
<dbReference type="PANTHER" id="PTHR45663:SF11">
    <property type="entry name" value="GEO12009P1"/>
    <property type="match status" value="1"/>
</dbReference>
<evidence type="ECO:0000256" key="4">
    <source>
        <dbReference type="ARBA" id="ARBA00022982"/>
    </source>
</evidence>
<dbReference type="Gene3D" id="3.40.30.10">
    <property type="entry name" value="Glutaredoxin"/>
    <property type="match status" value="1"/>
</dbReference>
<dbReference type="Proteomes" id="UP000824209">
    <property type="component" value="Unassembled WGS sequence"/>
</dbReference>
<dbReference type="PROSITE" id="PS51352">
    <property type="entry name" value="THIOREDOXIN_2"/>
    <property type="match status" value="1"/>
</dbReference>
<reference evidence="10" key="1">
    <citation type="journal article" date="2021" name="PeerJ">
        <title>Extensive microbial diversity within the chicken gut microbiome revealed by metagenomics and culture.</title>
        <authorList>
            <person name="Gilroy R."/>
            <person name="Ravi A."/>
            <person name="Getino M."/>
            <person name="Pursley I."/>
            <person name="Horton D.L."/>
            <person name="Alikhan N.F."/>
            <person name="Baker D."/>
            <person name="Gharbi K."/>
            <person name="Hall N."/>
            <person name="Watson M."/>
            <person name="Adriaenssens E.M."/>
            <person name="Foster-Nyarko E."/>
            <person name="Jarju S."/>
            <person name="Secka A."/>
            <person name="Antonio M."/>
            <person name="Oren A."/>
            <person name="Chaudhuri R.R."/>
            <person name="La Ragione R."/>
            <person name="Hildebrand F."/>
            <person name="Pallen M.J."/>
        </authorList>
    </citation>
    <scope>NUCLEOTIDE SEQUENCE</scope>
    <source>
        <strain evidence="10">ChiBcec8-14828</strain>
    </source>
</reference>
<name>A0A9D2M2R1_9FIRM</name>
<proteinExistence type="inferred from homology"/>
<evidence type="ECO:0000256" key="1">
    <source>
        <dbReference type="ARBA" id="ARBA00008987"/>
    </source>
</evidence>
<dbReference type="InterPro" id="IPR017937">
    <property type="entry name" value="Thioredoxin_CS"/>
</dbReference>
<organism evidence="10 11">
    <name type="scientific">Candidatus Ruthenibacterium avium</name>
    <dbReference type="NCBI Taxonomy" id="2838751"/>
    <lineage>
        <taxon>Bacteria</taxon>
        <taxon>Bacillati</taxon>
        <taxon>Bacillota</taxon>
        <taxon>Clostridia</taxon>
        <taxon>Eubacteriales</taxon>
        <taxon>Oscillospiraceae</taxon>
        <taxon>Ruthenibacterium</taxon>
    </lineage>
</organism>
<accession>A0A9D2M2R1</accession>
<dbReference type="EMBL" id="DWYA01000054">
    <property type="protein sequence ID" value="HJB39927.1"/>
    <property type="molecule type" value="Genomic_DNA"/>
</dbReference>
<dbReference type="PRINTS" id="PR00421">
    <property type="entry name" value="THIOREDOXIN"/>
</dbReference>
<evidence type="ECO:0000256" key="5">
    <source>
        <dbReference type="ARBA" id="ARBA00023157"/>
    </source>
</evidence>
<gene>
    <name evidence="10" type="ORF">H9943_05965</name>
</gene>
<dbReference type="PROSITE" id="PS00194">
    <property type="entry name" value="THIOREDOXIN_1"/>
    <property type="match status" value="1"/>
</dbReference>
<evidence type="ECO:0000256" key="3">
    <source>
        <dbReference type="ARBA" id="ARBA00022448"/>
    </source>
</evidence>
<sequence>METLTKQNFDTDVLQAAEPVLVEFTAPWCVYCRRLAPVLERIDGNDGIPKIGTVNIDEEPELARQYNIEVIPTLLLFQNGTHGDRLIAPDSQAKLEAWIHQQC</sequence>
<protein>
    <recommendedName>
        <fullName evidence="2 7">Thioredoxin</fullName>
    </recommendedName>
</protein>
<evidence type="ECO:0000256" key="7">
    <source>
        <dbReference type="PIRNR" id="PIRNR000077"/>
    </source>
</evidence>
<dbReference type="PANTHER" id="PTHR45663">
    <property type="entry name" value="GEO12009P1"/>
    <property type="match status" value="1"/>
</dbReference>
<evidence type="ECO:0000256" key="8">
    <source>
        <dbReference type="PIRSR" id="PIRSR000077-4"/>
    </source>
</evidence>
<comment type="similarity">
    <text evidence="1 7">Belongs to the thioredoxin family.</text>
</comment>
<evidence type="ECO:0000256" key="2">
    <source>
        <dbReference type="ARBA" id="ARBA00020570"/>
    </source>
</evidence>
<dbReference type="Pfam" id="PF00085">
    <property type="entry name" value="Thioredoxin"/>
    <property type="match status" value="1"/>
</dbReference>
<dbReference type="SUPFAM" id="SSF52833">
    <property type="entry name" value="Thioredoxin-like"/>
    <property type="match status" value="1"/>
</dbReference>
<feature type="disulfide bond" description="Redox-active" evidence="8">
    <location>
        <begin position="29"/>
        <end position="32"/>
    </location>
</feature>
<evidence type="ECO:0000259" key="9">
    <source>
        <dbReference type="PROSITE" id="PS51352"/>
    </source>
</evidence>
<keyword evidence="5 8" id="KW-1015">Disulfide bond</keyword>
<dbReference type="AlphaFoldDB" id="A0A9D2M2R1"/>
<evidence type="ECO:0000313" key="11">
    <source>
        <dbReference type="Proteomes" id="UP000824209"/>
    </source>
</evidence>
<dbReference type="PIRSF" id="PIRSF000077">
    <property type="entry name" value="Thioredoxin"/>
    <property type="match status" value="1"/>
</dbReference>
<evidence type="ECO:0000256" key="6">
    <source>
        <dbReference type="ARBA" id="ARBA00023284"/>
    </source>
</evidence>
<dbReference type="GO" id="GO:0015035">
    <property type="term" value="F:protein-disulfide reductase activity"/>
    <property type="evidence" value="ECO:0007669"/>
    <property type="project" value="InterPro"/>
</dbReference>
<keyword evidence="4" id="KW-0249">Electron transport</keyword>
<feature type="domain" description="Thioredoxin" evidence="9">
    <location>
        <begin position="1"/>
        <end position="103"/>
    </location>
</feature>
<comment type="caution">
    <text evidence="10">The sequence shown here is derived from an EMBL/GenBank/DDBJ whole genome shotgun (WGS) entry which is preliminary data.</text>
</comment>
<evidence type="ECO:0000313" key="10">
    <source>
        <dbReference type="EMBL" id="HJB39927.1"/>
    </source>
</evidence>